<protein>
    <recommendedName>
        <fullName evidence="9">Protein-export membrane protein SecG</fullName>
    </recommendedName>
</protein>
<dbReference type="NCBIfam" id="TIGR00810">
    <property type="entry name" value="secG"/>
    <property type="match status" value="1"/>
</dbReference>
<dbReference type="GO" id="GO:0015450">
    <property type="term" value="F:protein-transporting ATPase activity"/>
    <property type="evidence" value="ECO:0007669"/>
    <property type="project" value="UniProtKB-UniRule"/>
</dbReference>
<dbReference type="STRING" id="216938.SHELI_v1c00880"/>
<keyword evidence="3 9" id="KW-0813">Transport</keyword>
<evidence type="ECO:0000313" key="10">
    <source>
        <dbReference type="EMBL" id="AOG60043.1"/>
    </source>
</evidence>
<proteinExistence type="inferred from homology"/>
<sequence length="101" mass="10955">MFVDLLASTSEKLTGNRIVFAFEIIALVVSILMITVGMIQNKTSQTGLSALNGGNDELFSNSKERGMDRTMSIWMFSLGFIMFAVTITIGVVTNLLIIGTS</sequence>
<evidence type="ECO:0000256" key="8">
    <source>
        <dbReference type="ARBA" id="ARBA00023136"/>
    </source>
</evidence>
<comment type="subcellular location">
    <subcellularLocation>
        <location evidence="9">Cell membrane</location>
        <topology evidence="9">Multi-pass membrane protein</topology>
    </subcellularLocation>
    <subcellularLocation>
        <location evidence="1">Membrane</location>
        <topology evidence="1">Multi-pass membrane protein</topology>
    </subcellularLocation>
</comment>
<reference evidence="10 11" key="1">
    <citation type="submission" date="2016-08" db="EMBL/GenBank/DDBJ databases">
        <title>Complete genome sequence of Spiroplasma helicoides TABS-2 (DSM 22551).</title>
        <authorList>
            <person name="Shen W.-Y."/>
            <person name="Lo W.-S."/>
            <person name="Lai Y.-C."/>
            <person name="Kuo C.-H."/>
        </authorList>
    </citation>
    <scope>NUCLEOTIDE SEQUENCE [LARGE SCALE GENOMIC DNA]</scope>
    <source>
        <strain evidence="10 11">TABS-2</strain>
    </source>
</reference>
<feature type="transmembrane region" description="Helical" evidence="9">
    <location>
        <begin position="20"/>
        <end position="39"/>
    </location>
</feature>
<keyword evidence="4 9" id="KW-0812">Transmembrane</keyword>
<dbReference type="PATRIC" id="fig|216938.3.peg.88"/>
<dbReference type="Proteomes" id="UP000094378">
    <property type="component" value="Chromosome"/>
</dbReference>
<evidence type="ECO:0000256" key="5">
    <source>
        <dbReference type="ARBA" id="ARBA00022927"/>
    </source>
</evidence>
<dbReference type="AlphaFoldDB" id="A0A1B3SJC7"/>
<dbReference type="RefSeq" id="WP_069115823.1">
    <property type="nucleotide sequence ID" value="NZ_CP017015.1"/>
</dbReference>
<evidence type="ECO:0000256" key="4">
    <source>
        <dbReference type="ARBA" id="ARBA00022692"/>
    </source>
</evidence>
<comment type="similarity">
    <text evidence="2 9">Belongs to the SecG family.</text>
</comment>
<keyword evidence="5 9" id="KW-0653">Protein transport</keyword>
<name>A0A1B3SJC7_9MOLU</name>
<dbReference type="GO" id="GO:0009306">
    <property type="term" value="P:protein secretion"/>
    <property type="evidence" value="ECO:0007669"/>
    <property type="project" value="UniProtKB-UniRule"/>
</dbReference>
<evidence type="ECO:0000313" key="11">
    <source>
        <dbReference type="Proteomes" id="UP000094378"/>
    </source>
</evidence>
<evidence type="ECO:0000256" key="7">
    <source>
        <dbReference type="ARBA" id="ARBA00023010"/>
    </source>
</evidence>
<evidence type="ECO:0000256" key="1">
    <source>
        <dbReference type="ARBA" id="ARBA00004141"/>
    </source>
</evidence>
<evidence type="ECO:0000256" key="2">
    <source>
        <dbReference type="ARBA" id="ARBA00008445"/>
    </source>
</evidence>
<feature type="transmembrane region" description="Helical" evidence="9">
    <location>
        <begin position="73"/>
        <end position="98"/>
    </location>
</feature>
<keyword evidence="7 9" id="KW-0811">Translocation</keyword>
<keyword evidence="8 9" id="KW-0472">Membrane</keyword>
<evidence type="ECO:0000256" key="9">
    <source>
        <dbReference type="RuleBase" id="RU365087"/>
    </source>
</evidence>
<organism evidence="10 11">
    <name type="scientific">Spiroplasma helicoides</name>
    <dbReference type="NCBI Taxonomy" id="216938"/>
    <lineage>
        <taxon>Bacteria</taxon>
        <taxon>Bacillati</taxon>
        <taxon>Mycoplasmatota</taxon>
        <taxon>Mollicutes</taxon>
        <taxon>Entomoplasmatales</taxon>
        <taxon>Spiroplasmataceae</taxon>
        <taxon>Spiroplasma</taxon>
    </lineage>
</organism>
<dbReference type="OrthoDB" id="392012at2"/>
<dbReference type="InterPro" id="IPR004692">
    <property type="entry name" value="SecG"/>
</dbReference>
<dbReference type="KEGG" id="shj:SHELI_v1c00880"/>
<gene>
    <name evidence="10" type="primary">secG</name>
    <name evidence="10" type="ORF">SHELI_v1c00880</name>
</gene>
<accession>A0A1B3SJC7</accession>
<keyword evidence="6 9" id="KW-1133">Transmembrane helix</keyword>
<dbReference type="Pfam" id="PF03840">
    <property type="entry name" value="SecG"/>
    <property type="match status" value="1"/>
</dbReference>
<evidence type="ECO:0000256" key="3">
    <source>
        <dbReference type="ARBA" id="ARBA00022448"/>
    </source>
</evidence>
<comment type="function">
    <text evidence="9">Involved in protein export. Participates in an early event of protein translocation.</text>
</comment>
<evidence type="ECO:0000256" key="6">
    <source>
        <dbReference type="ARBA" id="ARBA00022989"/>
    </source>
</evidence>
<dbReference type="EMBL" id="CP017015">
    <property type="protein sequence ID" value="AOG60043.1"/>
    <property type="molecule type" value="Genomic_DNA"/>
</dbReference>
<dbReference type="GO" id="GO:0005886">
    <property type="term" value="C:plasma membrane"/>
    <property type="evidence" value="ECO:0007669"/>
    <property type="project" value="UniProtKB-SubCell"/>
</dbReference>
<keyword evidence="11" id="KW-1185">Reference proteome</keyword>
<keyword evidence="9" id="KW-1003">Cell membrane</keyword>